<evidence type="ECO:0000256" key="1">
    <source>
        <dbReference type="SAM" id="MobiDB-lite"/>
    </source>
</evidence>
<dbReference type="InterPro" id="IPR056632">
    <property type="entry name" value="DUF7730"/>
</dbReference>
<dbReference type="AlphaFoldDB" id="A0AAI8YZY6"/>
<accession>A0AAI8YZY6</accession>
<feature type="domain" description="DUF7730" evidence="3">
    <location>
        <begin position="6"/>
        <end position="111"/>
    </location>
</feature>
<keyword evidence="5" id="KW-1185">Reference proteome</keyword>
<comment type="caution">
    <text evidence="4">The sequence shown here is derived from an EMBL/GenBank/DDBJ whole genome shotgun (WGS) entry which is preliminary data.</text>
</comment>
<feature type="region of interest" description="Disordered" evidence="1">
    <location>
        <begin position="114"/>
        <end position="134"/>
    </location>
</feature>
<dbReference type="EMBL" id="CAVMBE010000031">
    <property type="protein sequence ID" value="CAK4027808.1"/>
    <property type="molecule type" value="Genomic_DNA"/>
</dbReference>
<sequence>MNEDLLLFRLPTELRIQIYDYIFFSHIRDPPILDSNWLQRPATYKRCMRLWIEGEDLLAHRNWLNDFHAEPLLSDSHAVLRTCRRIYADAGAYLYDNTLFMLFTSTKYSRLVQKHGSSDSPRLRPRSPSEVPSPLPLMAPGTVSVYSRKYDHLDPNRVPRWKKTRYCWVFQEPPRVTFLGRLGDPESFFLRHARHVRIDASVKTPSILALVMRQLQNVASVLPQDLGAMEARLHIQLDGPKQRSLEPRIPWTSRQNFLKMVRLFEGNFGISIFATFWLVAFGRPFLYTLLDLRGERCSVYPNIKKGLYHHQLEELRRLLDKWEISWCGECEDCLAREAKRLVVCKDESEVGIQIQDPELDRILGMYRQLIID</sequence>
<keyword evidence="2" id="KW-0812">Transmembrane</keyword>
<organism evidence="4 5">
    <name type="scientific">Lecanosticta acicola</name>
    <dbReference type="NCBI Taxonomy" id="111012"/>
    <lineage>
        <taxon>Eukaryota</taxon>
        <taxon>Fungi</taxon>
        <taxon>Dikarya</taxon>
        <taxon>Ascomycota</taxon>
        <taxon>Pezizomycotina</taxon>
        <taxon>Dothideomycetes</taxon>
        <taxon>Dothideomycetidae</taxon>
        <taxon>Mycosphaerellales</taxon>
        <taxon>Mycosphaerellaceae</taxon>
        <taxon>Lecanosticta</taxon>
    </lineage>
</organism>
<keyword evidence="2" id="KW-0472">Membrane</keyword>
<dbReference type="Pfam" id="PF24864">
    <property type="entry name" value="DUF7730"/>
    <property type="match status" value="1"/>
</dbReference>
<gene>
    <name evidence="4" type="ORF">LECACI_7A005099</name>
</gene>
<evidence type="ECO:0000313" key="4">
    <source>
        <dbReference type="EMBL" id="CAK4027808.1"/>
    </source>
</evidence>
<name>A0AAI8YZY6_9PEZI</name>
<evidence type="ECO:0000259" key="3">
    <source>
        <dbReference type="Pfam" id="PF24864"/>
    </source>
</evidence>
<dbReference type="Proteomes" id="UP001296104">
    <property type="component" value="Unassembled WGS sequence"/>
</dbReference>
<evidence type="ECO:0000313" key="5">
    <source>
        <dbReference type="Proteomes" id="UP001296104"/>
    </source>
</evidence>
<keyword evidence="2" id="KW-1133">Transmembrane helix</keyword>
<evidence type="ECO:0000256" key="2">
    <source>
        <dbReference type="SAM" id="Phobius"/>
    </source>
</evidence>
<protein>
    <recommendedName>
        <fullName evidence="3">DUF7730 domain-containing protein</fullName>
    </recommendedName>
</protein>
<feature type="transmembrane region" description="Helical" evidence="2">
    <location>
        <begin position="268"/>
        <end position="286"/>
    </location>
</feature>
<proteinExistence type="predicted"/>
<reference evidence="4" key="1">
    <citation type="submission" date="2023-11" db="EMBL/GenBank/DDBJ databases">
        <authorList>
            <person name="Alioto T."/>
            <person name="Alioto T."/>
            <person name="Gomez Garrido J."/>
        </authorList>
    </citation>
    <scope>NUCLEOTIDE SEQUENCE</scope>
</reference>